<dbReference type="PROSITE" id="PS50296">
    <property type="entry name" value="SUI1"/>
    <property type="match status" value="1"/>
</dbReference>
<dbReference type="CDD" id="cd11566">
    <property type="entry name" value="eIF1_SUI1"/>
    <property type="match status" value="1"/>
</dbReference>
<comment type="function">
    <text evidence="1">Probably involved in translation.</text>
</comment>
<evidence type="ECO:0000256" key="1">
    <source>
        <dbReference type="ARBA" id="ARBA00003130"/>
    </source>
</evidence>
<evidence type="ECO:0000256" key="4">
    <source>
        <dbReference type="ARBA" id="ARBA00022917"/>
    </source>
</evidence>
<dbReference type="GO" id="GO:0003743">
    <property type="term" value="F:translation initiation factor activity"/>
    <property type="evidence" value="ECO:0007669"/>
    <property type="project" value="InterPro"/>
</dbReference>
<evidence type="ECO:0000256" key="2">
    <source>
        <dbReference type="ARBA" id="ARBA00005422"/>
    </source>
</evidence>
<accession>W9QW46</accession>
<keyword evidence="3" id="KW-0810">Translation regulation</keyword>
<sequence length="114" mass="12894">MVDPDFELPSSFDPFTDPDVADDTVSFSRPGKGQVHIRVQQMRGKKFLTTVQGLNEDVGYDIVLKKELCCNSNVVQDKELGKIIQLQGDQRKNVSRYLVKAELVQKDNILIHGF</sequence>
<feature type="domain" description="SUI1" evidence="5">
    <location>
        <begin position="35"/>
        <end position="102"/>
    </location>
</feature>
<dbReference type="eggNOG" id="KOG1770">
    <property type="taxonomic scope" value="Eukaryota"/>
</dbReference>
<name>W9QW46_9ROSA</name>
<dbReference type="InterPro" id="IPR001950">
    <property type="entry name" value="SUI1"/>
</dbReference>
<evidence type="ECO:0000259" key="5">
    <source>
        <dbReference type="PROSITE" id="PS50296"/>
    </source>
</evidence>
<dbReference type="InterPro" id="IPR005874">
    <property type="entry name" value="SUI1_euk"/>
</dbReference>
<dbReference type="Gene3D" id="3.30.780.10">
    <property type="entry name" value="SUI1-like domain"/>
    <property type="match status" value="1"/>
</dbReference>
<protein>
    <submittedName>
        <fullName evidence="6">Protein translation factor SUI1-like protein</fullName>
    </submittedName>
</protein>
<keyword evidence="4" id="KW-0648">Protein biosynthesis</keyword>
<dbReference type="PANTHER" id="PTHR10388">
    <property type="entry name" value="EUKARYOTIC TRANSLATION INITIATION FACTOR SUI1"/>
    <property type="match status" value="1"/>
</dbReference>
<organism evidence="6 7">
    <name type="scientific">Morus notabilis</name>
    <dbReference type="NCBI Taxonomy" id="981085"/>
    <lineage>
        <taxon>Eukaryota</taxon>
        <taxon>Viridiplantae</taxon>
        <taxon>Streptophyta</taxon>
        <taxon>Embryophyta</taxon>
        <taxon>Tracheophyta</taxon>
        <taxon>Spermatophyta</taxon>
        <taxon>Magnoliopsida</taxon>
        <taxon>eudicotyledons</taxon>
        <taxon>Gunneridae</taxon>
        <taxon>Pentapetalae</taxon>
        <taxon>rosids</taxon>
        <taxon>fabids</taxon>
        <taxon>Rosales</taxon>
        <taxon>Moraceae</taxon>
        <taxon>Moreae</taxon>
        <taxon>Morus</taxon>
    </lineage>
</organism>
<dbReference type="AlphaFoldDB" id="W9QW46"/>
<dbReference type="Proteomes" id="UP000030645">
    <property type="component" value="Unassembled WGS sequence"/>
</dbReference>
<comment type="similarity">
    <text evidence="2">Belongs to the SUI1 family.</text>
</comment>
<keyword evidence="7" id="KW-1185">Reference proteome</keyword>
<dbReference type="SUPFAM" id="SSF55159">
    <property type="entry name" value="eIF1-like"/>
    <property type="match status" value="1"/>
</dbReference>
<dbReference type="KEGG" id="mnt:21387995"/>
<evidence type="ECO:0000256" key="3">
    <source>
        <dbReference type="ARBA" id="ARBA00022845"/>
    </source>
</evidence>
<proteinExistence type="inferred from homology"/>
<evidence type="ECO:0000313" key="6">
    <source>
        <dbReference type="EMBL" id="EXB40143.1"/>
    </source>
</evidence>
<gene>
    <name evidence="6" type="ORF">L484_004493</name>
</gene>
<reference evidence="7" key="1">
    <citation type="submission" date="2013-01" db="EMBL/GenBank/DDBJ databases">
        <title>Draft Genome Sequence of a Mulberry Tree, Morus notabilis C.K. Schneid.</title>
        <authorList>
            <person name="He N."/>
            <person name="Zhao S."/>
        </authorList>
    </citation>
    <scope>NUCLEOTIDE SEQUENCE</scope>
</reference>
<dbReference type="STRING" id="981085.W9QW46"/>
<dbReference type="GO" id="GO:0006417">
    <property type="term" value="P:regulation of translation"/>
    <property type="evidence" value="ECO:0007669"/>
    <property type="project" value="UniProtKB-KW"/>
</dbReference>
<dbReference type="OrthoDB" id="10248435at2759"/>
<dbReference type="Pfam" id="PF01253">
    <property type="entry name" value="SUI1"/>
    <property type="match status" value="1"/>
</dbReference>
<dbReference type="EMBL" id="KE343759">
    <property type="protein sequence ID" value="EXB40143.1"/>
    <property type="molecule type" value="Genomic_DNA"/>
</dbReference>
<evidence type="ECO:0000313" key="7">
    <source>
        <dbReference type="Proteomes" id="UP000030645"/>
    </source>
</evidence>
<dbReference type="InterPro" id="IPR036877">
    <property type="entry name" value="SUI1_dom_sf"/>
</dbReference>